<feature type="region of interest" description="Disordered" evidence="1">
    <location>
        <begin position="654"/>
        <end position="710"/>
    </location>
</feature>
<feature type="region of interest" description="Disordered" evidence="1">
    <location>
        <begin position="470"/>
        <end position="499"/>
    </location>
</feature>
<accession>A0A9P5XS15</accession>
<dbReference type="PANTHER" id="PTHR38046:SF1">
    <property type="entry name" value="CRYPTIC LOCI REGULATOR 2"/>
    <property type="match status" value="1"/>
</dbReference>
<proteinExistence type="predicted"/>
<feature type="domain" description="Cryptic loci regulator 2 C-terminal" evidence="2">
    <location>
        <begin position="524"/>
        <end position="642"/>
    </location>
</feature>
<gene>
    <name evidence="4" type="ORF">P691DRAFT_717785</name>
</gene>
<comment type="caution">
    <text evidence="4">The sequence shown here is derived from an EMBL/GenBank/DDBJ whole genome shotgun (WGS) entry which is preliminary data.</text>
</comment>
<evidence type="ECO:0008006" key="6">
    <source>
        <dbReference type="Google" id="ProtNLM"/>
    </source>
</evidence>
<organism evidence="4 5">
    <name type="scientific">Macrolepiota fuliginosa MF-IS2</name>
    <dbReference type="NCBI Taxonomy" id="1400762"/>
    <lineage>
        <taxon>Eukaryota</taxon>
        <taxon>Fungi</taxon>
        <taxon>Dikarya</taxon>
        <taxon>Basidiomycota</taxon>
        <taxon>Agaricomycotina</taxon>
        <taxon>Agaricomycetes</taxon>
        <taxon>Agaricomycetidae</taxon>
        <taxon>Agaricales</taxon>
        <taxon>Agaricineae</taxon>
        <taxon>Agaricaceae</taxon>
        <taxon>Macrolepiota</taxon>
    </lineage>
</organism>
<feature type="compositionally biased region" description="Low complexity" evidence="1">
    <location>
        <begin position="654"/>
        <end position="667"/>
    </location>
</feature>
<evidence type="ECO:0000256" key="1">
    <source>
        <dbReference type="SAM" id="MobiDB-lite"/>
    </source>
</evidence>
<feature type="compositionally biased region" description="Low complexity" evidence="1">
    <location>
        <begin position="676"/>
        <end position="692"/>
    </location>
</feature>
<dbReference type="OrthoDB" id="2421327at2759"/>
<protein>
    <recommendedName>
        <fullName evidence="6">Cryptic loci regulator 2 N-terminal domain-containing protein</fullName>
    </recommendedName>
</protein>
<feature type="compositionally biased region" description="Polar residues" evidence="1">
    <location>
        <begin position="303"/>
        <end position="313"/>
    </location>
</feature>
<name>A0A9P5XS15_9AGAR</name>
<evidence type="ECO:0000259" key="2">
    <source>
        <dbReference type="Pfam" id="PF10383"/>
    </source>
</evidence>
<feature type="region of interest" description="Disordered" evidence="1">
    <location>
        <begin position="287"/>
        <end position="315"/>
    </location>
</feature>
<feature type="domain" description="Cryptic loci regulator 2 N-terminal" evidence="3">
    <location>
        <begin position="83"/>
        <end position="152"/>
    </location>
</feature>
<dbReference type="GO" id="GO:0033553">
    <property type="term" value="C:rDNA heterochromatin"/>
    <property type="evidence" value="ECO:0007669"/>
    <property type="project" value="TreeGrafter"/>
</dbReference>
<evidence type="ECO:0000313" key="5">
    <source>
        <dbReference type="Proteomes" id="UP000807342"/>
    </source>
</evidence>
<evidence type="ECO:0000313" key="4">
    <source>
        <dbReference type="EMBL" id="KAF9454321.1"/>
    </source>
</evidence>
<dbReference type="GO" id="GO:0031934">
    <property type="term" value="C:mating-type region heterochromatin"/>
    <property type="evidence" value="ECO:0007669"/>
    <property type="project" value="TreeGrafter"/>
</dbReference>
<evidence type="ECO:0000259" key="3">
    <source>
        <dbReference type="Pfam" id="PF16761"/>
    </source>
</evidence>
<dbReference type="AlphaFoldDB" id="A0A9P5XS15"/>
<dbReference type="GO" id="GO:0070824">
    <property type="term" value="C:SHREC complex"/>
    <property type="evidence" value="ECO:0007669"/>
    <property type="project" value="InterPro"/>
</dbReference>
<reference evidence="4" key="1">
    <citation type="submission" date="2020-11" db="EMBL/GenBank/DDBJ databases">
        <authorList>
            <consortium name="DOE Joint Genome Institute"/>
            <person name="Ahrendt S."/>
            <person name="Riley R."/>
            <person name="Andreopoulos W."/>
            <person name="Labutti K."/>
            <person name="Pangilinan J."/>
            <person name="Ruiz-Duenas F.J."/>
            <person name="Barrasa J.M."/>
            <person name="Sanchez-Garcia M."/>
            <person name="Camarero S."/>
            <person name="Miyauchi S."/>
            <person name="Serrano A."/>
            <person name="Linde D."/>
            <person name="Babiker R."/>
            <person name="Drula E."/>
            <person name="Ayuso-Fernandez I."/>
            <person name="Pacheco R."/>
            <person name="Padilla G."/>
            <person name="Ferreira P."/>
            <person name="Barriuso J."/>
            <person name="Kellner H."/>
            <person name="Castanera R."/>
            <person name="Alfaro M."/>
            <person name="Ramirez L."/>
            <person name="Pisabarro A.G."/>
            <person name="Kuo A."/>
            <person name="Tritt A."/>
            <person name="Lipzen A."/>
            <person name="He G."/>
            <person name="Yan M."/>
            <person name="Ng V."/>
            <person name="Cullen D."/>
            <person name="Martin F."/>
            <person name="Rosso M.-N."/>
            <person name="Henrissat B."/>
            <person name="Hibbett D."/>
            <person name="Martinez A.T."/>
            <person name="Grigoriev I.V."/>
        </authorList>
    </citation>
    <scope>NUCLEOTIDE SEQUENCE</scope>
    <source>
        <strain evidence="4">MF-IS2</strain>
    </source>
</reference>
<dbReference type="InterPro" id="IPR018839">
    <property type="entry name" value="Tscrpt-silencing_Clr2_C"/>
</dbReference>
<dbReference type="PANTHER" id="PTHR38046">
    <property type="entry name" value="CRYPTIC LOCI REGULATOR 2"/>
    <property type="match status" value="1"/>
</dbReference>
<sequence>MSRRLGQPSVVFGPDTVFLDFPRSDGDDTKWPTNTIRVVDAEGQVNFMELVDIDASAQARKWRATVGKAIALKMEMPGDSNNYVLRDWPHNYRLYDHHKGPAHNPRHDLYLYGEFCCARSGRFRSINEFIPHAFWLFTDPTLNYANCDCKYCTKQPQKGITASMVDIIGTPSSASPVPRARRDKVREKSRLNRPYAAVQKVLKPAKTLKPSAYVQDSPTLAERNSDLRAVFSKNSMKLKRWYRDGEVVWCELKPPIPGPAGEESAIAFWPGLVQEYKLKAVAIPRDAEAGGSDSNPIPPQSDPGPSTSQSNGNAYEEGRGTVFEKKEQPPFRVEQSTVYLIELFAVNKSIYVSDSQVIPYQAYVPADALIAALQAVPPEHLDFDRDAVGGFNPCPGDEPPHFLDAAVPYAVAVQIASNLSQFFSVTDEWEFSYTLPPPSIPPSISQTQSDNSLHAVINAASRINSAVGAMASNTNDSSPHSHTYPYSNLSSTQPGMSQSDLDRLTSDILGSNSSTGYVRTQIRFQGLWWGPERIWVDDFVRLKVPRRCLAPYGAPDISPPAGPSKTAMEAYQVTGRDPSEIGAGTRGVFMRIDALFVVETTTKEGKKKKECRASGLLYELVDEDWREDQDENVKQAKADGLGLANPLSTQLSLSTQLPVASTSALPSTPAPPPTQSRPAPTQPTTQKTTPSTSVPPNPSTTPTQMPSNYPLPQPPMGYCFRPILTPGHEVIISLSLLAGRYYPGLLMHPLLARELHRAVQVPTDQGGILRYGHIWALDGLSGGFHCSVDPDKFQSSRTRMVEKADREAYVQLERHRQVVAAEKNAEQESFEQEDEDVDMLQQEERMNEGGHFDDFYMDRAEDVEMQ</sequence>
<dbReference type="Pfam" id="PF10383">
    <property type="entry name" value="Clr2"/>
    <property type="match status" value="1"/>
</dbReference>
<dbReference type="Proteomes" id="UP000807342">
    <property type="component" value="Unassembled WGS sequence"/>
</dbReference>
<dbReference type="Pfam" id="PF16761">
    <property type="entry name" value="Clr2_transil"/>
    <property type="match status" value="1"/>
</dbReference>
<feature type="compositionally biased region" description="Polar residues" evidence="1">
    <location>
        <begin position="471"/>
        <end position="499"/>
    </location>
</feature>
<dbReference type="InterPro" id="IPR038986">
    <property type="entry name" value="Clr2"/>
</dbReference>
<dbReference type="GO" id="GO:0030466">
    <property type="term" value="P:silent mating-type cassette heterochromatin formation"/>
    <property type="evidence" value="ECO:0007669"/>
    <property type="project" value="TreeGrafter"/>
</dbReference>
<dbReference type="InterPro" id="IPR031915">
    <property type="entry name" value="Clr2_N"/>
</dbReference>
<keyword evidence="5" id="KW-1185">Reference proteome</keyword>
<dbReference type="EMBL" id="MU151055">
    <property type="protein sequence ID" value="KAF9454321.1"/>
    <property type="molecule type" value="Genomic_DNA"/>
</dbReference>